<dbReference type="PANTHER" id="PTHR47655:SF3">
    <property type="entry name" value="ZN(II)2CYS6 TRANSCRIPTION FACTOR (EUROFUNG)"/>
    <property type="match status" value="1"/>
</dbReference>
<dbReference type="CDD" id="cd00067">
    <property type="entry name" value="GAL4"/>
    <property type="match status" value="1"/>
</dbReference>
<keyword evidence="3" id="KW-0804">Transcription</keyword>
<dbReference type="Proteomes" id="UP000215289">
    <property type="component" value="Unassembled WGS sequence"/>
</dbReference>
<gene>
    <name evidence="7" type="ORF">CFD26_103339</name>
</gene>
<evidence type="ECO:0000256" key="4">
    <source>
        <dbReference type="ARBA" id="ARBA00023242"/>
    </source>
</evidence>
<dbReference type="OrthoDB" id="4757095at2759"/>
<dbReference type="Gene3D" id="4.10.240.10">
    <property type="entry name" value="Zn(2)-C6 fungal-type DNA-binding domain"/>
    <property type="match status" value="1"/>
</dbReference>
<dbReference type="SUPFAM" id="SSF57701">
    <property type="entry name" value="Zn2/Cys6 DNA-binding domain"/>
    <property type="match status" value="1"/>
</dbReference>
<evidence type="ECO:0000256" key="3">
    <source>
        <dbReference type="ARBA" id="ARBA00023163"/>
    </source>
</evidence>
<evidence type="ECO:0000256" key="2">
    <source>
        <dbReference type="ARBA" id="ARBA00023125"/>
    </source>
</evidence>
<dbReference type="GO" id="GO:0000981">
    <property type="term" value="F:DNA-binding transcription factor activity, RNA polymerase II-specific"/>
    <property type="evidence" value="ECO:0007669"/>
    <property type="project" value="InterPro"/>
</dbReference>
<accession>A0A229WZD9</accession>
<keyword evidence="2" id="KW-0238">DNA-binding</keyword>
<organism evidence="7 8">
    <name type="scientific">Aspergillus turcosus</name>
    <dbReference type="NCBI Taxonomy" id="1245748"/>
    <lineage>
        <taxon>Eukaryota</taxon>
        <taxon>Fungi</taxon>
        <taxon>Dikarya</taxon>
        <taxon>Ascomycota</taxon>
        <taxon>Pezizomycotina</taxon>
        <taxon>Eurotiomycetes</taxon>
        <taxon>Eurotiomycetidae</taxon>
        <taxon>Eurotiales</taxon>
        <taxon>Aspergillaceae</taxon>
        <taxon>Aspergillus</taxon>
        <taxon>Aspergillus subgen. Fumigati</taxon>
    </lineage>
</organism>
<reference evidence="7 8" key="1">
    <citation type="submission" date="2018-08" db="EMBL/GenBank/DDBJ databases">
        <title>Draft genome sequences of two Aspergillus turcosus clinical strains isolated from bronchoalveolar lavage fluid: one azole-susceptible and the other azole-resistant.</title>
        <authorList>
            <person name="Parent-Michaud M."/>
            <person name="Dufresne P.J."/>
            <person name="Fournier E."/>
            <person name="Martineau C."/>
            <person name="Moreira S."/>
            <person name="Perkins V."/>
            <person name="De Repentigny L."/>
            <person name="Dufresne S.F."/>
        </authorList>
    </citation>
    <scope>NUCLEOTIDE SEQUENCE [LARGE SCALE GENOMIC DNA]</scope>
    <source>
        <strain evidence="7">HMR AF 1038</strain>
    </source>
</reference>
<feature type="compositionally biased region" description="Polar residues" evidence="5">
    <location>
        <begin position="156"/>
        <end position="172"/>
    </location>
</feature>
<keyword evidence="1" id="KW-0805">Transcription regulation</keyword>
<dbReference type="AlphaFoldDB" id="A0A229WZD9"/>
<feature type="domain" description="Zn(2)-C6 fungal-type" evidence="6">
    <location>
        <begin position="30"/>
        <end position="50"/>
    </location>
</feature>
<dbReference type="SMART" id="SM00066">
    <property type="entry name" value="GAL4"/>
    <property type="match status" value="1"/>
</dbReference>
<dbReference type="STRING" id="1245748.A0A229WZD9"/>
<dbReference type="InterPro" id="IPR001138">
    <property type="entry name" value="Zn2Cys6_DnaBD"/>
</dbReference>
<dbReference type="InterPro" id="IPR036864">
    <property type="entry name" value="Zn2-C6_fun-type_DNA-bd_sf"/>
</dbReference>
<evidence type="ECO:0000313" key="7">
    <source>
        <dbReference type="EMBL" id="RLL96961.1"/>
    </source>
</evidence>
<evidence type="ECO:0000259" key="6">
    <source>
        <dbReference type="PROSITE" id="PS50048"/>
    </source>
</evidence>
<evidence type="ECO:0000313" key="8">
    <source>
        <dbReference type="Proteomes" id="UP000215289"/>
    </source>
</evidence>
<dbReference type="GO" id="GO:0008270">
    <property type="term" value="F:zinc ion binding"/>
    <property type="evidence" value="ECO:0007669"/>
    <property type="project" value="InterPro"/>
</dbReference>
<feature type="region of interest" description="Disordered" evidence="5">
    <location>
        <begin position="129"/>
        <end position="183"/>
    </location>
</feature>
<dbReference type="InterPro" id="IPR052783">
    <property type="entry name" value="Metabolic/Drug-Res_Regulator"/>
</dbReference>
<name>A0A229WZD9_9EURO</name>
<proteinExistence type="predicted"/>
<evidence type="ECO:0000256" key="1">
    <source>
        <dbReference type="ARBA" id="ARBA00023015"/>
    </source>
</evidence>
<dbReference type="PROSITE" id="PS50048">
    <property type="entry name" value="ZN2_CY6_FUNGAL_2"/>
    <property type="match status" value="1"/>
</dbReference>
<comment type="caution">
    <text evidence="7">The sequence shown here is derived from an EMBL/GenBank/DDBJ whole genome shotgun (WGS) entry which is preliminary data.</text>
</comment>
<keyword evidence="4" id="KW-0539">Nucleus</keyword>
<evidence type="ECO:0000256" key="5">
    <source>
        <dbReference type="SAM" id="MobiDB-lite"/>
    </source>
</evidence>
<dbReference type="Pfam" id="PF00172">
    <property type="entry name" value="Zn_clus"/>
    <property type="match status" value="1"/>
</dbReference>
<dbReference type="EMBL" id="NIDN02000093">
    <property type="protein sequence ID" value="RLL96961.1"/>
    <property type="molecule type" value="Genomic_DNA"/>
</dbReference>
<dbReference type="PANTHER" id="PTHR47655">
    <property type="entry name" value="QUINIC ACID UTILIZATION ACTIVATOR"/>
    <property type="match status" value="1"/>
</dbReference>
<protein>
    <recommendedName>
        <fullName evidence="6">Zn(2)-C6 fungal-type domain-containing protein</fullName>
    </recommendedName>
</protein>
<sequence>MRSGTGRKRPSDADDHCQVTQAARRRISRACDRCRAQKARCDGGKPCIRCGNHIPCVYQEKKPLRRKYPAGYVDMLEEHQAYLITGLRKLYEYIQQDAQLPEVDRDGNNRPIVHELLDKLGIFEETIKERKSSMTGSEADGERPGRLHQNDIVGGATTSLPESSRAWSSTQDAKPLLASDPNTGLNSSRALTLPSHIPLNTGTAQPRCSLSCHDQAGPAGLNRHQRPVDLSNGFWRWSFDFSDFLAVSGRDELR</sequence>
<feature type="compositionally biased region" description="Basic and acidic residues" evidence="5">
    <location>
        <begin position="140"/>
        <end position="149"/>
    </location>
</feature>
<keyword evidence="8" id="KW-1185">Reference proteome</keyword>
<dbReference type="GO" id="GO:0003677">
    <property type="term" value="F:DNA binding"/>
    <property type="evidence" value="ECO:0007669"/>
    <property type="project" value="UniProtKB-KW"/>
</dbReference>